<dbReference type="InterPro" id="IPR002156">
    <property type="entry name" value="RNaseH_domain"/>
</dbReference>
<keyword evidence="3" id="KW-1185">Reference proteome</keyword>
<evidence type="ECO:0000259" key="1">
    <source>
        <dbReference type="Pfam" id="PF13456"/>
    </source>
</evidence>
<dbReference type="Proteomes" id="UP000237347">
    <property type="component" value="Unassembled WGS sequence"/>
</dbReference>
<name>A0AAW0KGI6_QUESU</name>
<dbReference type="AlphaFoldDB" id="A0AAW0KGI6"/>
<accession>A0AAW0KGI6</accession>
<proteinExistence type="predicted"/>
<evidence type="ECO:0000313" key="2">
    <source>
        <dbReference type="EMBL" id="KAK7837743.1"/>
    </source>
</evidence>
<reference evidence="2 3" key="1">
    <citation type="journal article" date="2018" name="Sci. Data">
        <title>The draft genome sequence of cork oak.</title>
        <authorList>
            <person name="Ramos A.M."/>
            <person name="Usie A."/>
            <person name="Barbosa P."/>
            <person name="Barros P.M."/>
            <person name="Capote T."/>
            <person name="Chaves I."/>
            <person name="Simoes F."/>
            <person name="Abreu I."/>
            <person name="Carrasquinho I."/>
            <person name="Faro C."/>
            <person name="Guimaraes J.B."/>
            <person name="Mendonca D."/>
            <person name="Nobrega F."/>
            <person name="Rodrigues L."/>
            <person name="Saibo N.J.M."/>
            <person name="Varela M.C."/>
            <person name="Egas C."/>
            <person name="Matos J."/>
            <person name="Miguel C.M."/>
            <person name="Oliveira M.M."/>
            <person name="Ricardo C.P."/>
            <person name="Goncalves S."/>
        </authorList>
    </citation>
    <scope>NUCLEOTIDE SEQUENCE [LARGE SCALE GENOMIC DNA]</scope>
    <source>
        <strain evidence="3">cv. HL8</strain>
    </source>
</reference>
<feature type="non-terminal residue" evidence="2">
    <location>
        <position position="1"/>
    </location>
</feature>
<feature type="domain" description="RNase H type-1" evidence="1">
    <location>
        <begin position="4"/>
        <end position="54"/>
    </location>
</feature>
<dbReference type="GO" id="GO:0004523">
    <property type="term" value="F:RNA-DNA hybrid ribonuclease activity"/>
    <property type="evidence" value="ECO:0007669"/>
    <property type="project" value="InterPro"/>
</dbReference>
<dbReference type="Pfam" id="PF13456">
    <property type="entry name" value="RVT_3"/>
    <property type="match status" value="1"/>
</dbReference>
<dbReference type="EMBL" id="PKMF04000322">
    <property type="protein sequence ID" value="KAK7837743.1"/>
    <property type="molecule type" value="Genomic_DNA"/>
</dbReference>
<protein>
    <recommendedName>
        <fullName evidence="1">RNase H type-1 domain-containing protein</fullName>
    </recommendedName>
</protein>
<sequence length="61" mass="6508">FKTNYHVAVFEHANTASIGVIICNDKGEVLSAVSKKISMPLSVVIVEMLAAKRGGIIHGKN</sequence>
<dbReference type="GO" id="GO:0003676">
    <property type="term" value="F:nucleic acid binding"/>
    <property type="evidence" value="ECO:0007669"/>
    <property type="project" value="InterPro"/>
</dbReference>
<comment type="caution">
    <text evidence="2">The sequence shown here is derived from an EMBL/GenBank/DDBJ whole genome shotgun (WGS) entry which is preliminary data.</text>
</comment>
<evidence type="ECO:0000313" key="3">
    <source>
        <dbReference type="Proteomes" id="UP000237347"/>
    </source>
</evidence>
<gene>
    <name evidence="2" type="ORF">CFP56_020799</name>
</gene>
<organism evidence="2 3">
    <name type="scientific">Quercus suber</name>
    <name type="common">Cork oak</name>
    <dbReference type="NCBI Taxonomy" id="58331"/>
    <lineage>
        <taxon>Eukaryota</taxon>
        <taxon>Viridiplantae</taxon>
        <taxon>Streptophyta</taxon>
        <taxon>Embryophyta</taxon>
        <taxon>Tracheophyta</taxon>
        <taxon>Spermatophyta</taxon>
        <taxon>Magnoliopsida</taxon>
        <taxon>eudicotyledons</taxon>
        <taxon>Gunneridae</taxon>
        <taxon>Pentapetalae</taxon>
        <taxon>rosids</taxon>
        <taxon>fabids</taxon>
        <taxon>Fagales</taxon>
        <taxon>Fagaceae</taxon>
        <taxon>Quercus</taxon>
    </lineage>
</organism>